<gene>
    <name evidence="1" type="ORF">M9458_035433</name>
</gene>
<organism evidence="1 2">
    <name type="scientific">Cirrhinus mrigala</name>
    <name type="common">Mrigala</name>
    <dbReference type="NCBI Taxonomy" id="683832"/>
    <lineage>
        <taxon>Eukaryota</taxon>
        <taxon>Metazoa</taxon>
        <taxon>Chordata</taxon>
        <taxon>Craniata</taxon>
        <taxon>Vertebrata</taxon>
        <taxon>Euteleostomi</taxon>
        <taxon>Actinopterygii</taxon>
        <taxon>Neopterygii</taxon>
        <taxon>Teleostei</taxon>
        <taxon>Ostariophysi</taxon>
        <taxon>Cypriniformes</taxon>
        <taxon>Cyprinidae</taxon>
        <taxon>Labeoninae</taxon>
        <taxon>Labeonini</taxon>
        <taxon>Cirrhinus</taxon>
    </lineage>
</organism>
<reference evidence="1 2" key="1">
    <citation type="submission" date="2024-05" db="EMBL/GenBank/DDBJ databases">
        <title>Genome sequencing and assembly of Indian major carp, Cirrhinus mrigala (Hamilton, 1822).</title>
        <authorList>
            <person name="Mohindra V."/>
            <person name="Chowdhury L.M."/>
            <person name="Lal K."/>
            <person name="Jena J.K."/>
        </authorList>
    </citation>
    <scope>NUCLEOTIDE SEQUENCE [LARGE SCALE GENOMIC DNA]</scope>
    <source>
        <strain evidence="1">CM1030</strain>
        <tissue evidence="1">Blood</tissue>
    </source>
</reference>
<evidence type="ECO:0000313" key="2">
    <source>
        <dbReference type="Proteomes" id="UP001529510"/>
    </source>
</evidence>
<comment type="caution">
    <text evidence="1">The sequence shown here is derived from an EMBL/GenBank/DDBJ whole genome shotgun (WGS) entry which is preliminary data.</text>
</comment>
<dbReference type="InterPro" id="IPR036691">
    <property type="entry name" value="Endo/exonu/phosph_ase_sf"/>
</dbReference>
<dbReference type="AlphaFoldDB" id="A0ABD0P9U3"/>
<evidence type="ECO:0008006" key="3">
    <source>
        <dbReference type="Google" id="ProtNLM"/>
    </source>
</evidence>
<evidence type="ECO:0000313" key="1">
    <source>
        <dbReference type="EMBL" id="KAL0170837.1"/>
    </source>
</evidence>
<protein>
    <recommendedName>
        <fullName evidence="3">Endonuclease/exonuclease/phosphatase domain-containing protein</fullName>
    </recommendedName>
</protein>
<keyword evidence="2" id="KW-1185">Reference proteome</keyword>
<dbReference type="PANTHER" id="PTHR12121">
    <property type="entry name" value="CARBON CATABOLITE REPRESSOR PROTEIN 4"/>
    <property type="match status" value="1"/>
</dbReference>
<feature type="non-terminal residue" evidence="1">
    <location>
        <position position="1"/>
    </location>
</feature>
<feature type="non-terminal residue" evidence="1">
    <location>
        <position position="143"/>
    </location>
</feature>
<dbReference type="Gene3D" id="3.60.10.10">
    <property type="entry name" value="Endonuclease/exonuclease/phosphatase"/>
    <property type="match status" value="1"/>
</dbReference>
<dbReference type="PANTHER" id="PTHR12121:SF28">
    <property type="entry name" value="PROTEIN ANGEL HOMOLOG 1"/>
    <property type="match status" value="1"/>
</dbReference>
<dbReference type="EMBL" id="JAMKFB020000017">
    <property type="protein sequence ID" value="KAL0170837.1"/>
    <property type="molecule type" value="Genomic_DNA"/>
</dbReference>
<sequence length="143" mass="16204">YTCIYKRRTGTKTDGCAVCYHSNRFTQLSVNLLEFRRSDCELLDRDNVGVVLLLQPTAGQNEAFSPICVANTHLLFNPRRGDVKLAQLAIVFAEIDVMIKKCRSEGRRCEVVLCGDFNALPNSPLWNFITTGQLYYHGLPAWM</sequence>
<dbReference type="InterPro" id="IPR050410">
    <property type="entry name" value="CCR4/nocturin_mRNA_transcr"/>
</dbReference>
<dbReference type="Proteomes" id="UP001529510">
    <property type="component" value="Unassembled WGS sequence"/>
</dbReference>
<accession>A0ABD0P9U3</accession>
<name>A0ABD0P9U3_CIRMR</name>
<proteinExistence type="predicted"/>
<dbReference type="SUPFAM" id="SSF56219">
    <property type="entry name" value="DNase I-like"/>
    <property type="match status" value="1"/>
</dbReference>